<name>A0A410X2B7_9BACL</name>
<evidence type="ECO:0000313" key="2">
    <source>
        <dbReference type="EMBL" id="QAV20760.1"/>
    </source>
</evidence>
<evidence type="ECO:0000313" key="1">
    <source>
        <dbReference type="EMBL" id="MCY9597563.1"/>
    </source>
</evidence>
<reference evidence="1 4" key="2">
    <citation type="submission" date="2022-05" db="EMBL/GenBank/DDBJ databases">
        <title>Genome Sequencing of Bee-Associated Microbes.</title>
        <authorList>
            <person name="Dunlap C."/>
        </authorList>
    </citation>
    <scope>NUCLEOTIDE SEQUENCE [LARGE SCALE GENOMIC DNA]</scope>
    <source>
        <strain evidence="1 4">NRRL B-23120</strain>
    </source>
</reference>
<dbReference type="Proteomes" id="UP001527202">
    <property type="component" value="Unassembled WGS sequence"/>
</dbReference>
<organism evidence="2 3">
    <name type="scientific">Paenibacillus chitinolyticus</name>
    <dbReference type="NCBI Taxonomy" id="79263"/>
    <lineage>
        <taxon>Bacteria</taxon>
        <taxon>Bacillati</taxon>
        <taxon>Bacillota</taxon>
        <taxon>Bacilli</taxon>
        <taxon>Bacillales</taxon>
        <taxon>Paenibacillaceae</taxon>
        <taxon>Paenibacillus</taxon>
    </lineage>
</organism>
<sequence length="96" mass="10500">MEREKDALVRHISRSHLELAKILHYKSEVAAHMAGLIGQIPDKNPAFADNETLLSQSVNVTRNVTSYLSSLADLEEALATNLGLVVKELESGEGDE</sequence>
<accession>A0A410X2B7</accession>
<dbReference type="EMBL" id="JAMDMJ010000022">
    <property type="protein sequence ID" value="MCY9597563.1"/>
    <property type="molecule type" value="Genomic_DNA"/>
</dbReference>
<reference evidence="2 3" key="1">
    <citation type="submission" date="2018-01" db="EMBL/GenBank/DDBJ databases">
        <title>The whole genome sequencing and assembly of Paenibacillus chitinolyticus KCCM 41400 strain.</title>
        <authorList>
            <person name="Kim J.-Y."/>
            <person name="Park M.-K."/>
            <person name="Lee Y.-J."/>
            <person name="Yi H."/>
            <person name="Bahn Y.-S."/>
            <person name="Kim J.F."/>
            <person name="Lee D.-W."/>
        </authorList>
    </citation>
    <scope>NUCLEOTIDE SEQUENCE [LARGE SCALE GENOMIC DNA]</scope>
    <source>
        <strain evidence="2 3">KCCM 41400</strain>
    </source>
</reference>
<keyword evidence="4" id="KW-1185">Reference proteome</keyword>
<gene>
    <name evidence="1" type="ORF">M5X16_17515</name>
    <name evidence="2" type="ORF">PC41400_24990</name>
</gene>
<dbReference type="Proteomes" id="UP000288943">
    <property type="component" value="Chromosome"/>
</dbReference>
<dbReference type="GeneID" id="95378051"/>
<dbReference type="OrthoDB" id="2624347at2"/>
<evidence type="ECO:0000313" key="3">
    <source>
        <dbReference type="Proteomes" id="UP000288943"/>
    </source>
</evidence>
<evidence type="ECO:0000313" key="4">
    <source>
        <dbReference type="Proteomes" id="UP001527202"/>
    </source>
</evidence>
<dbReference type="KEGG" id="pchi:PC41400_24990"/>
<protein>
    <recommendedName>
        <fullName evidence="5">Nucleoside-diphosphate sugar epimerase</fullName>
    </recommendedName>
</protein>
<dbReference type="AlphaFoldDB" id="A0A410X2B7"/>
<dbReference type="RefSeq" id="WP_042230627.1">
    <property type="nucleotide sequence ID" value="NZ_CP026520.1"/>
</dbReference>
<proteinExistence type="predicted"/>
<evidence type="ECO:0008006" key="5">
    <source>
        <dbReference type="Google" id="ProtNLM"/>
    </source>
</evidence>
<dbReference type="EMBL" id="CP026520">
    <property type="protein sequence ID" value="QAV20760.1"/>
    <property type="molecule type" value="Genomic_DNA"/>
</dbReference>